<evidence type="ECO:0000313" key="2">
    <source>
        <dbReference type="Proteomes" id="UP000054337"/>
    </source>
</evidence>
<dbReference type="GeneID" id="26252686"/>
<evidence type="ECO:0000313" key="1">
    <source>
        <dbReference type="EMBL" id="EUN20595.1"/>
    </source>
</evidence>
<organism evidence="1 2">
    <name type="scientific">Bipolaris victoriae (strain FI3)</name>
    <name type="common">Victoria blight of oats agent</name>
    <name type="synonym">Cochliobolus victoriae</name>
    <dbReference type="NCBI Taxonomy" id="930091"/>
    <lineage>
        <taxon>Eukaryota</taxon>
        <taxon>Fungi</taxon>
        <taxon>Dikarya</taxon>
        <taxon>Ascomycota</taxon>
        <taxon>Pezizomycotina</taxon>
        <taxon>Dothideomycetes</taxon>
        <taxon>Pleosporomycetidae</taxon>
        <taxon>Pleosporales</taxon>
        <taxon>Pleosporineae</taxon>
        <taxon>Pleosporaceae</taxon>
        <taxon>Bipolaris</taxon>
    </lineage>
</organism>
<dbReference type="EMBL" id="KI968938">
    <property type="protein sequence ID" value="EUN20595.1"/>
    <property type="molecule type" value="Genomic_DNA"/>
</dbReference>
<gene>
    <name evidence="1" type="ORF">COCVIDRAFT_21299</name>
</gene>
<accession>W7E3R1</accession>
<dbReference type="HOGENOM" id="CLU_760728_0_0_1"/>
<dbReference type="AlphaFoldDB" id="W7E3R1"/>
<protein>
    <submittedName>
        <fullName evidence="1">Uncharacterized protein</fullName>
    </submittedName>
</protein>
<name>W7E3R1_BIPV3</name>
<sequence>MVYILGDRHLVTWEYTRVMLMFLRCLQFSYTGGLIQKVSGCWQDVRCHPSTSEPDGIQRLEGLGFRDTMSQYGYAWFLDKARSYALLSLLVDICLRAFRKDVFQHIRLIIRRRYRAPALSGDIALCRPIMEKIVKPTHLPLHFVSGNRVSVKTIGALCRWLWDWEDGTFLRRHWSDKPHRMLYWRCIYMIGIINGPAQAQLWRLNLERRFIQTHWIVPYSESSCFFSRTKKHQYCWWSSYHNNLTESFTVSSAKYCSIAEVAELSTDGWRSSLEALQLEMKMLKIPKEVEMFLQTLLPIEIEGTLPFPVLKPPVHGYNVRSSAQHQRRKQYNKNWQWLDHYLTTFAHAQETGERVQHLAQSQQP</sequence>
<dbReference type="Proteomes" id="UP000054337">
    <property type="component" value="Unassembled WGS sequence"/>
</dbReference>
<reference evidence="1 2" key="1">
    <citation type="journal article" date="2013" name="PLoS Genet.">
        <title>Comparative genome structure, secondary metabolite, and effector coding capacity across Cochliobolus pathogens.</title>
        <authorList>
            <person name="Condon B.J."/>
            <person name="Leng Y."/>
            <person name="Wu D."/>
            <person name="Bushley K.E."/>
            <person name="Ohm R.A."/>
            <person name="Otillar R."/>
            <person name="Martin J."/>
            <person name="Schackwitz W."/>
            <person name="Grimwood J."/>
            <person name="MohdZainudin N."/>
            <person name="Xue C."/>
            <person name="Wang R."/>
            <person name="Manning V.A."/>
            <person name="Dhillon B."/>
            <person name="Tu Z.J."/>
            <person name="Steffenson B.J."/>
            <person name="Salamov A."/>
            <person name="Sun H."/>
            <person name="Lowry S."/>
            <person name="LaButti K."/>
            <person name="Han J."/>
            <person name="Copeland A."/>
            <person name="Lindquist E."/>
            <person name="Barry K."/>
            <person name="Schmutz J."/>
            <person name="Baker S.E."/>
            <person name="Ciuffetti L.M."/>
            <person name="Grigoriev I.V."/>
            <person name="Zhong S."/>
            <person name="Turgeon B.G."/>
        </authorList>
    </citation>
    <scope>NUCLEOTIDE SEQUENCE [LARGE SCALE GENOMIC DNA]</scope>
    <source>
        <strain evidence="1 2">FI3</strain>
    </source>
</reference>
<proteinExistence type="predicted"/>
<keyword evidence="2" id="KW-1185">Reference proteome</keyword>
<dbReference type="RefSeq" id="XP_014550169.1">
    <property type="nucleotide sequence ID" value="XM_014694683.1"/>
</dbReference>